<keyword evidence="2" id="KW-1185">Reference proteome</keyword>
<name>A0AA41YDK8_9BACT</name>
<dbReference type="AlphaFoldDB" id="A0AA41YDK8"/>
<accession>A0AA41YDK8</accession>
<organism evidence="1 2">
    <name type="scientific">Gaoshiqia sediminis</name>
    <dbReference type="NCBI Taxonomy" id="2986998"/>
    <lineage>
        <taxon>Bacteria</taxon>
        <taxon>Pseudomonadati</taxon>
        <taxon>Bacteroidota</taxon>
        <taxon>Bacteroidia</taxon>
        <taxon>Marinilabiliales</taxon>
        <taxon>Prolixibacteraceae</taxon>
        <taxon>Gaoshiqia</taxon>
    </lineage>
</organism>
<evidence type="ECO:0008006" key="3">
    <source>
        <dbReference type="Google" id="ProtNLM"/>
    </source>
</evidence>
<sequence length="80" mass="9606">MYYSYVVYNLEHHRFHYGVCADIAKTEEAHNEGLIEETKGISPWNMVFHEAHPSKQHAIRRVIFYRTVGGQRFLKRQLHY</sequence>
<dbReference type="Gene3D" id="3.40.1440.10">
    <property type="entry name" value="GIY-YIG endonuclease"/>
    <property type="match status" value="1"/>
</dbReference>
<dbReference type="EMBL" id="JAPAAF010000058">
    <property type="protein sequence ID" value="MCW0484868.1"/>
    <property type="molecule type" value="Genomic_DNA"/>
</dbReference>
<evidence type="ECO:0000313" key="2">
    <source>
        <dbReference type="Proteomes" id="UP001163821"/>
    </source>
</evidence>
<dbReference type="InterPro" id="IPR035901">
    <property type="entry name" value="GIY-YIG_endonuc_sf"/>
</dbReference>
<proteinExistence type="predicted"/>
<dbReference type="RefSeq" id="WP_282593459.1">
    <property type="nucleotide sequence ID" value="NZ_JAPAAF010000058.1"/>
</dbReference>
<gene>
    <name evidence="1" type="ORF">N2K84_19200</name>
</gene>
<protein>
    <recommendedName>
        <fullName evidence="3">GIY-YIG homing endonuclease</fullName>
    </recommendedName>
</protein>
<evidence type="ECO:0000313" key="1">
    <source>
        <dbReference type="EMBL" id="MCW0484868.1"/>
    </source>
</evidence>
<comment type="caution">
    <text evidence="1">The sequence shown here is derived from an EMBL/GenBank/DDBJ whole genome shotgun (WGS) entry which is preliminary data.</text>
</comment>
<dbReference type="Proteomes" id="UP001163821">
    <property type="component" value="Unassembled WGS sequence"/>
</dbReference>
<reference evidence="1" key="1">
    <citation type="submission" date="2022-10" db="EMBL/GenBank/DDBJ databases">
        <title>Gaoshiqiia sediminis gen. nov., sp. nov., isolated from coastal sediment.</title>
        <authorList>
            <person name="Yu W.X."/>
            <person name="Mu D.S."/>
            <person name="Du J.Z."/>
            <person name="Liang Y.Q."/>
        </authorList>
    </citation>
    <scope>NUCLEOTIDE SEQUENCE</scope>
    <source>
        <strain evidence="1">A06</strain>
    </source>
</reference>